<dbReference type="SMART" id="SM00086">
    <property type="entry name" value="PAC"/>
    <property type="match status" value="1"/>
</dbReference>
<evidence type="ECO:0000256" key="1">
    <source>
        <dbReference type="SAM" id="Phobius"/>
    </source>
</evidence>
<dbReference type="InterPro" id="IPR029787">
    <property type="entry name" value="Nucleotide_cyclase"/>
</dbReference>
<feature type="transmembrane region" description="Helical" evidence="1">
    <location>
        <begin position="587"/>
        <end position="607"/>
    </location>
</feature>
<dbReference type="Gene3D" id="3.30.450.20">
    <property type="entry name" value="PAS domain"/>
    <property type="match status" value="1"/>
</dbReference>
<dbReference type="SMART" id="SM00267">
    <property type="entry name" value="GGDEF"/>
    <property type="match status" value="1"/>
</dbReference>
<dbReference type="Pfam" id="PF00497">
    <property type="entry name" value="SBP_bac_3"/>
    <property type="match status" value="1"/>
</dbReference>
<evidence type="ECO:0000259" key="2">
    <source>
        <dbReference type="PROSITE" id="PS50112"/>
    </source>
</evidence>
<dbReference type="PANTHER" id="PTHR46663">
    <property type="entry name" value="DIGUANYLATE CYCLASE DGCT-RELATED"/>
    <property type="match status" value="1"/>
</dbReference>
<evidence type="ECO:0000259" key="3">
    <source>
        <dbReference type="PROSITE" id="PS50113"/>
    </source>
</evidence>
<dbReference type="EMBL" id="CP102381">
    <property type="protein sequence ID" value="WEJ62401.1"/>
    <property type="molecule type" value="Genomic_DNA"/>
</dbReference>
<sequence>MNSSHFKLLQLFIALICGWFLFTSNSYASQISAPLSQSVSQSNQSLTPIKVQINWNHQYQFAGFYAAIKNGYYQQAGLDVSIRDWKPGVSVADEVVSGNADFGVGKGRMIVDYAQGKPLKLIMASFQFSPLVLLAHEPVNDLSEFSGKSVMYDGGFQIESLLSKANAEVSNSIKVLKATGNIQDFVDKEVDFYAAYGTNEPSRLKQKGVPFYILDPKTYGVQTYGDFLVTSKKMAELRPGLVKAFKDASIKGWQYAITHQEDTVDFIMQNYSVVKSRDDMLAEAKATTQYVKTGTVPIGSIHAAKLLASAATARELKMINQAELDNLNINDFIFDDSKSLFTPEELEYLKANPVIKLASDRNWAPLEFEDPKSGFSGISADYFKLFEKKLGVQFQPVYLDSWDNVLKEAKRGELDVFSCAVETPERSQYMRFTEPYLSFPMALASKDMISFADKYSQLEGYTIAVVKGYWTEELMATQYPGVKLLKVDGVNEGLSAVLDGRADGYLGNLAVINYTLHKYGLEGLRIVGQFSERFELAIGVQKDNPILFSVIQKTLKLISQEQRDEIFNRWVRFELVNKLNPKQLLQIFIPVFVIVLSLLLLLLVYAYQKRQQKAYINEIHELSFASEINVKTLKILWSSASFAKLSGYTQEEMVGMPYLNLSWKSLEDEQIHRIYKLLTSGHSWNGEMHAKTKAGGEYWVELTLTPNKNLFGKVTTVLATRTDITDKKRIELLSITDELTGLYNRRHYNEVIERELRRAKREHYSLSLAMLDIDFFKMVNDSYGHPFGDQVLKDIAKQLTLSFNRGNDFVFRVGGEEFIVISSFESESKFVEHLHCLLESVQGLQIENKKAPFKVITISIGGLYLEADKELTEEDILKYLDQELYLAKENGRNRLEMHSFSEE</sequence>
<dbReference type="InterPro" id="IPR043128">
    <property type="entry name" value="Rev_trsase/Diguanyl_cyclase"/>
</dbReference>
<dbReference type="InterPro" id="IPR000160">
    <property type="entry name" value="GGDEF_dom"/>
</dbReference>
<proteinExistence type="predicted"/>
<dbReference type="InterPro" id="IPR052163">
    <property type="entry name" value="DGC-Regulatory_Protein"/>
</dbReference>
<evidence type="ECO:0000259" key="4">
    <source>
        <dbReference type="PROSITE" id="PS50887"/>
    </source>
</evidence>
<dbReference type="CDD" id="cd01007">
    <property type="entry name" value="PBP2_BvgS_HisK_like"/>
    <property type="match status" value="1"/>
</dbReference>
<dbReference type="PROSITE" id="PS50113">
    <property type="entry name" value="PAC"/>
    <property type="match status" value="1"/>
</dbReference>
<dbReference type="PROSITE" id="PS50112">
    <property type="entry name" value="PAS"/>
    <property type="match status" value="1"/>
</dbReference>
<feature type="domain" description="PAC" evidence="3">
    <location>
        <begin position="684"/>
        <end position="736"/>
    </location>
</feature>
<dbReference type="RefSeq" id="WP_275594657.1">
    <property type="nucleotide sequence ID" value="NZ_CP102381.1"/>
</dbReference>
<gene>
    <name evidence="5" type="ORF">NR989_10320</name>
</gene>
<dbReference type="InterPro" id="IPR035965">
    <property type="entry name" value="PAS-like_dom_sf"/>
</dbReference>
<dbReference type="CDD" id="cd00130">
    <property type="entry name" value="PAS"/>
    <property type="match status" value="1"/>
</dbReference>
<dbReference type="Pfam" id="PF09084">
    <property type="entry name" value="NMT1"/>
    <property type="match status" value="1"/>
</dbReference>
<accession>A0ABY8CCY2</accession>
<dbReference type="InterPro" id="IPR001610">
    <property type="entry name" value="PAC"/>
</dbReference>
<dbReference type="SMART" id="SM00062">
    <property type="entry name" value="PBPb"/>
    <property type="match status" value="1"/>
</dbReference>
<name>A0ABY8CCY2_9GAMM</name>
<feature type="domain" description="PAS" evidence="2">
    <location>
        <begin position="608"/>
        <end position="655"/>
    </location>
</feature>
<protein>
    <submittedName>
        <fullName evidence="5">Diguanylate cyclase</fullName>
        <ecNumber evidence="5">2.7.7.65</ecNumber>
    </submittedName>
</protein>
<dbReference type="Proteomes" id="UP001222275">
    <property type="component" value="Chromosome"/>
</dbReference>
<dbReference type="SUPFAM" id="SSF55785">
    <property type="entry name" value="PYP-like sensor domain (PAS domain)"/>
    <property type="match status" value="1"/>
</dbReference>
<keyword evidence="1" id="KW-1133">Transmembrane helix</keyword>
<dbReference type="EC" id="2.7.7.65" evidence="5"/>
<dbReference type="Gene3D" id="3.30.70.270">
    <property type="match status" value="1"/>
</dbReference>
<feature type="domain" description="GGDEF" evidence="4">
    <location>
        <begin position="764"/>
        <end position="900"/>
    </location>
</feature>
<dbReference type="InterPro" id="IPR001638">
    <property type="entry name" value="Solute-binding_3/MltF_N"/>
</dbReference>
<evidence type="ECO:0000313" key="5">
    <source>
        <dbReference type="EMBL" id="WEJ62401.1"/>
    </source>
</evidence>
<reference evidence="5 6" key="1">
    <citation type="submission" date="2022-06" db="EMBL/GenBank/DDBJ databases">
        <title>Thiomicrohabdus sp. nov, an obligately chemolithoautotrophic, sulfur-oxidizing bacterium isolated from beach of Guanyin Mountain. Amoy.</title>
        <authorList>
            <person name="Zhu H."/>
        </authorList>
    </citation>
    <scope>NUCLEOTIDE SEQUENCE [LARGE SCALE GENOMIC DNA]</scope>
    <source>
        <strain evidence="5 6">XGS-01</strain>
    </source>
</reference>
<dbReference type="InterPro" id="IPR015168">
    <property type="entry name" value="SsuA/THI5"/>
</dbReference>
<dbReference type="PROSITE" id="PS50887">
    <property type="entry name" value="GGDEF"/>
    <property type="match status" value="1"/>
</dbReference>
<dbReference type="Pfam" id="PF13426">
    <property type="entry name" value="PAS_9"/>
    <property type="match status" value="1"/>
</dbReference>
<dbReference type="Gene3D" id="3.40.190.10">
    <property type="entry name" value="Periplasmic binding protein-like II"/>
    <property type="match status" value="4"/>
</dbReference>
<organism evidence="5 6">
    <name type="scientific">Thiomicrorhabdus lithotrophica</name>
    <dbReference type="NCBI Taxonomy" id="2949997"/>
    <lineage>
        <taxon>Bacteria</taxon>
        <taxon>Pseudomonadati</taxon>
        <taxon>Pseudomonadota</taxon>
        <taxon>Gammaproteobacteria</taxon>
        <taxon>Thiotrichales</taxon>
        <taxon>Piscirickettsiaceae</taxon>
        <taxon>Thiomicrorhabdus</taxon>
    </lineage>
</organism>
<dbReference type="NCBIfam" id="TIGR00254">
    <property type="entry name" value="GGDEF"/>
    <property type="match status" value="1"/>
</dbReference>
<dbReference type="CDD" id="cd01949">
    <property type="entry name" value="GGDEF"/>
    <property type="match status" value="1"/>
</dbReference>
<dbReference type="NCBIfam" id="TIGR00229">
    <property type="entry name" value="sensory_box"/>
    <property type="match status" value="1"/>
</dbReference>
<evidence type="ECO:0000313" key="6">
    <source>
        <dbReference type="Proteomes" id="UP001222275"/>
    </source>
</evidence>
<keyword evidence="6" id="KW-1185">Reference proteome</keyword>
<keyword evidence="1" id="KW-0812">Transmembrane</keyword>
<dbReference type="SUPFAM" id="SSF55073">
    <property type="entry name" value="Nucleotide cyclase"/>
    <property type="match status" value="1"/>
</dbReference>
<dbReference type="PANTHER" id="PTHR46663:SF2">
    <property type="entry name" value="GGDEF DOMAIN-CONTAINING PROTEIN"/>
    <property type="match status" value="1"/>
</dbReference>
<dbReference type="InterPro" id="IPR000014">
    <property type="entry name" value="PAS"/>
</dbReference>
<dbReference type="GO" id="GO:0052621">
    <property type="term" value="F:diguanylate cyclase activity"/>
    <property type="evidence" value="ECO:0007669"/>
    <property type="project" value="UniProtKB-EC"/>
</dbReference>
<dbReference type="InterPro" id="IPR000700">
    <property type="entry name" value="PAS-assoc_C"/>
</dbReference>
<keyword evidence="5" id="KW-0808">Transferase</keyword>
<keyword evidence="1" id="KW-0472">Membrane</keyword>
<dbReference type="SUPFAM" id="SSF53850">
    <property type="entry name" value="Periplasmic binding protein-like II"/>
    <property type="match status" value="2"/>
</dbReference>
<keyword evidence="5" id="KW-0548">Nucleotidyltransferase</keyword>
<dbReference type="Pfam" id="PF00990">
    <property type="entry name" value="GGDEF"/>
    <property type="match status" value="1"/>
</dbReference>